<accession>A0A2H3NJ81</accession>
<evidence type="ECO:0000313" key="2">
    <source>
        <dbReference type="EMBL" id="PEN05679.1"/>
    </source>
</evidence>
<dbReference type="EMBL" id="PDEP01000012">
    <property type="protein sequence ID" value="PEN05679.1"/>
    <property type="molecule type" value="Genomic_DNA"/>
</dbReference>
<dbReference type="AlphaFoldDB" id="A0A2H3NJ81"/>
<reference evidence="2 3" key="1">
    <citation type="submission" date="2017-10" db="EMBL/GenBank/DDBJ databases">
        <title>Draft genome of Longimonas halophila.</title>
        <authorList>
            <person name="Goh K.M."/>
            <person name="Shamsir M.S."/>
            <person name="Lim S.W."/>
        </authorList>
    </citation>
    <scope>NUCLEOTIDE SEQUENCE [LARGE SCALE GENOMIC DNA]</scope>
    <source>
        <strain evidence="2 3">KCTC 42399</strain>
    </source>
</reference>
<comment type="caution">
    <text evidence="2">The sequence shown here is derived from an EMBL/GenBank/DDBJ whole genome shotgun (WGS) entry which is preliminary data.</text>
</comment>
<gene>
    <name evidence="2" type="ORF">CRI93_12270</name>
</gene>
<keyword evidence="3" id="KW-1185">Reference proteome</keyword>
<sequence length="76" mass="8541">MPPDRDELLAVWEQLSPAEKRSVVDFATFLRKQSSAASEEMPHQSRANAAQRVRDALSDMPGTLSDAIRTERSERV</sequence>
<feature type="region of interest" description="Disordered" evidence="1">
    <location>
        <begin position="33"/>
        <end position="76"/>
    </location>
</feature>
<name>A0A2H3NJ81_9BACT</name>
<evidence type="ECO:0000256" key="1">
    <source>
        <dbReference type="SAM" id="MobiDB-lite"/>
    </source>
</evidence>
<evidence type="ECO:0008006" key="4">
    <source>
        <dbReference type="Google" id="ProtNLM"/>
    </source>
</evidence>
<evidence type="ECO:0000313" key="3">
    <source>
        <dbReference type="Proteomes" id="UP000221024"/>
    </source>
</evidence>
<dbReference type="Proteomes" id="UP000221024">
    <property type="component" value="Unassembled WGS sequence"/>
</dbReference>
<protein>
    <recommendedName>
        <fullName evidence="4">DUF2281 domain-containing protein</fullName>
    </recommendedName>
</protein>
<proteinExistence type="predicted"/>
<organism evidence="2 3">
    <name type="scientific">Longimonas halophila</name>
    <dbReference type="NCBI Taxonomy" id="1469170"/>
    <lineage>
        <taxon>Bacteria</taxon>
        <taxon>Pseudomonadati</taxon>
        <taxon>Rhodothermota</taxon>
        <taxon>Rhodothermia</taxon>
        <taxon>Rhodothermales</taxon>
        <taxon>Salisaetaceae</taxon>
        <taxon>Longimonas</taxon>
    </lineage>
</organism>